<proteinExistence type="predicted"/>
<dbReference type="InterPro" id="IPR036890">
    <property type="entry name" value="HATPase_C_sf"/>
</dbReference>
<dbReference type="EMBL" id="NQWI01000143">
    <property type="protein sequence ID" value="PDW01374.1"/>
    <property type="molecule type" value="Genomic_DNA"/>
</dbReference>
<dbReference type="Proteomes" id="UP000220527">
    <property type="component" value="Unassembled WGS sequence"/>
</dbReference>
<name>A0A2A6REB5_9CHLR</name>
<gene>
    <name evidence="3" type="ORF">CJ255_19275</name>
</gene>
<protein>
    <submittedName>
        <fullName evidence="3">Anti-sigma regulatory factor</fullName>
    </submittedName>
</protein>
<dbReference type="SMART" id="SM00387">
    <property type="entry name" value="HATPase_c"/>
    <property type="match status" value="1"/>
</dbReference>
<dbReference type="SUPFAM" id="SSF55874">
    <property type="entry name" value="ATPase domain of HSP90 chaperone/DNA topoisomerase II/histidine kinase"/>
    <property type="match status" value="1"/>
</dbReference>
<dbReference type="CDD" id="cd16934">
    <property type="entry name" value="HATPase_RsbT-like"/>
    <property type="match status" value="1"/>
</dbReference>
<evidence type="ECO:0000313" key="3">
    <source>
        <dbReference type="EMBL" id="PDW01374.1"/>
    </source>
</evidence>
<accession>A0A2A6REB5</accession>
<keyword evidence="4" id="KW-1185">Reference proteome</keyword>
<comment type="caution">
    <text evidence="3">The sequence shown here is derived from an EMBL/GenBank/DDBJ whole genome shotgun (WGS) entry which is preliminary data.</text>
</comment>
<sequence>MVAPISCPIMREVDVYVAMSRVRELATELGFGLTDRTRIEIVVLELTRNLLVHAGGGSLSFARLDDPNRGVGLMIEATDEGPGIVDIELALQDGYSTAHTLGSGLPGVRRLMDEFRITSTVGVGTHVRAVKWLHVPQRRAIYGR</sequence>
<organism evidence="3 4">
    <name type="scientific">Candidatus Viridilinea mediisalina</name>
    <dbReference type="NCBI Taxonomy" id="2024553"/>
    <lineage>
        <taxon>Bacteria</taxon>
        <taxon>Bacillati</taxon>
        <taxon>Chloroflexota</taxon>
        <taxon>Chloroflexia</taxon>
        <taxon>Chloroflexales</taxon>
        <taxon>Chloroflexineae</taxon>
        <taxon>Oscillochloridaceae</taxon>
        <taxon>Candidatus Viridilinea</taxon>
    </lineage>
</organism>
<dbReference type="RefSeq" id="WP_097645722.1">
    <property type="nucleotide sequence ID" value="NZ_NQWI01000143.1"/>
</dbReference>
<dbReference type="AlphaFoldDB" id="A0A2A6REB5"/>
<evidence type="ECO:0000259" key="2">
    <source>
        <dbReference type="SMART" id="SM00387"/>
    </source>
</evidence>
<feature type="domain" description="Histidine kinase/HSP90-like ATPase" evidence="2">
    <location>
        <begin position="34"/>
        <end position="139"/>
    </location>
</feature>
<evidence type="ECO:0000256" key="1">
    <source>
        <dbReference type="ARBA" id="ARBA00022527"/>
    </source>
</evidence>
<dbReference type="OrthoDB" id="9797578at2"/>
<keyword evidence="1" id="KW-0808">Transferase</keyword>
<dbReference type="Gene3D" id="3.30.565.10">
    <property type="entry name" value="Histidine kinase-like ATPase, C-terminal domain"/>
    <property type="match status" value="1"/>
</dbReference>
<keyword evidence="1" id="KW-0723">Serine/threonine-protein kinase</keyword>
<dbReference type="PANTHER" id="PTHR35526">
    <property type="entry name" value="ANTI-SIGMA-F FACTOR RSBW-RELATED"/>
    <property type="match status" value="1"/>
</dbReference>
<dbReference type="GO" id="GO:0004674">
    <property type="term" value="F:protein serine/threonine kinase activity"/>
    <property type="evidence" value="ECO:0007669"/>
    <property type="project" value="UniProtKB-KW"/>
</dbReference>
<reference evidence="4" key="1">
    <citation type="submission" date="2017-08" db="EMBL/GenBank/DDBJ databases">
        <authorList>
            <person name="Grouzdev D.S."/>
            <person name="Gaisin V.A."/>
            <person name="Rysina M.S."/>
            <person name="Gorlenko V.M."/>
        </authorList>
    </citation>
    <scope>NUCLEOTIDE SEQUENCE [LARGE SCALE GENOMIC DNA]</scope>
    <source>
        <strain evidence="4">Kir15-3F</strain>
    </source>
</reference>
<dbReference type="InterPro" id="IPR050267">
    <property type="entry name" value="Anti-sigma-factor_SerPK"/>
</dbReference>
<evidence type="ECO:0000313" key="4">
    <source>
        <dbReference type="Proteomes" id="UP000220527"/>
    </source>
</evidence>
<dbReference type="Pfam" id="PF13581">
    <property type="entry name" value="HATPase_c_2"/>
    <property type="match status" value="1"/>
</dbReference>
<keyword evidence="1" id="KW-0418">Kinase</keyword>
<dbReference type="InterPro" id="IPR003594">
    <property type="entry name" value="HATPase_dom"/>
</dbReference>
<dbReference type="PANTHER" id="PTHR35526:SF3">
    <property type="entry name" value="ANTI-SIGMA-F FACTOR RSBW"/>
    <property type="match status" value="1"/>
</dbReference>